<gene>
    <name evidence="1" type="ORF">T05_11804</name>
</gene>
<dbReference type="EMBL" id="JYDJ01000018">
    <property type="protein sequence ID" value="KRX49304.1"/>
    <property type="molecule type" value="Genomic_DNA"/>
</dbReference>
<keyword evidence="2" id="KW-1185">Reference proteome</keyword>
<dbReference type="AlphaFoldDB" id="A0A0V0UDY4"/>
<evidence type="ECO:0000313" key="1">
    <source>
        <dbReference type="EMBL" id="KRX49304.1"/>
    </source>
</evidence>
<reference evidence="1 2" key="1">
    <citation type="submission" date="2015-01" db="EMBL/GenBank/DDBJ databases">
        <title>Evolution of Trichinella species and genotypes.</title>
        <authorList>
            <person name="Korhonen P.K."/>
            <person name="Edoardo P."/>
            <person name="Giuseppe L.R."/>
            <person name="Gasser R.B."/>
        </authorList>
    </citation>
    <scope>NUCLEOTIDE SEQUENCE [LARGE SCALE GENOMIC DNA]</scope>
    <source>
        <strain evidence="1">ISS417</strain>
    </source>
</reference>
<evidence type="ECO:0000313" key="2">
    <source>
        <dbReference type="Proteomes" id="UP000055048"/>
    </source>
</evidence>
<organism evidence="1 2">
    <name type="scientific">Trichinella murrelli</name>
    <dbReference type="NCBI Taxonomy" id="144512"/>
    <lineage>
        <taxon>Eukaryota</taxon>
        <taxon>Metazoa</taxon>
        <taxon>Ecdysozoa</taxon>
        <taxon>Nematoda</taxon>
        <taxon>Enoplea</taxon>
        <taxon>Dorylaimia</taxon>
        <taxon>Trichinellida</taxon>
        <taxon>Trichinellidae</taxon>
        <taxon>Trichinella</taxon>
    </lineage>
</organism>
<proteinExistence type="predicted"/>
<dbReference type="Proteomes" id="UP000055048">
    <property type="component" value="Unassembled WGS sequence"/>
</dbReference>
<name>A0A0V0UDY4_9BILA</name>
<protein>
    <submittedName>
        <fullName evidence="1">Uncharacterized protein</fullName>
    </submittedName>
</protein>
<accession>A0A0V0UDY4</accession>
<sequence length="127" mass="14192">MSCCSLVNTNRSRSFEKVPLLNYGMEILRDFDFTRSFSGWFDSAGSLTHFNKLSRSTGSVELIARSAATHDKTGQKSSRLLLQTGSTSKHYCFPTSAVPRRTRRPSKVKVGGCRRSNDTVFILFSSN</sequence>
<comment type="caution">
    <text evidence="1">The sequence shown here is derived from an EMBL/GenBank/DDBJ whole genome shotgun (WGS) entry which is preliminary data.</text>
</comment>